<dbReference type="InterPro" id="IPR011042">
    <property type="entry name" value="6-blade_b-propeller_TolB-like"/>
</dbReference>
<evidence type="ECO:0000313" key="4">
    <source>
        <dbReference type="Proteomes" id="UP000461409"/>
    </source>
</evidence>
<sequence>MNRKNVLASNRGLASAVASLMGAAAAVCLPVSLHASEVEDVSVPAELPGPGPYLYTSAEVPALQVEIVTNGLSPLYAIEFLPNGDALLVERGAQLRLLRDATGDDAQLESVPVAGAPAYLGVDNLHPDDVLGIQDIVLDPDFANNSTLYFTYNKPIGLDEDVQRITASTVLARAIFDGERLHDITDILTGEAMVGVGGSRILPTSDGMLYISVGALSTGDIESAQRTDNIYGKSLRIRKDGTVPQDNPYAQTAGARPEIWTYGHRDPLGLAADPKTGRLVSSEHGPQGGDELNELMAGGNYGWPQSTYGTEYGGSPLPANPVAEGTTGPLLIWSPSIAPNGIAFYTGDAMPGWERSLFVTSARRGQINGTGALIRLVLNDDLQEVRQEVLLADLHQRMKDVAQGPDGLLYVVTDEPDSIVLRIKPADDGDEAAAPGD</sequence>
<evidence type="ECO:0000256" key="1">
    <source>
        <dbReference type="SAM" id="SignalP"/>
    </source>
</evidence>
<dbReference type="Pfam" id="PF07995">
    <property type="entry name" value="GSDH"/>
    <property type="match status" value="1"/>
</dbReference>
<keyword evidence="1" id="KW-0732">Signal</keyword>
<comment type="caution">
    <text evidence="3">The sequence shown here is derived from an EMBL/GenBank/DDBJ whole genome shotgun (WGS) entry which is preliminary data.</text>
</comment>
<evidence type="ECO:0000313" key="3">
    <source>
        <dbReference type="EMBL" id="MWV26891.1"/>
    </source>
</evidence>
<feature type="chain" id="PRO_5032872399" evidence="1">
    <location>
        <begin position="36"/>
        <end position="437"/>
    </location>
</feature>
<reference evidence="3 4" key="1">
    <citation type="submission" date="2019-12" db="EMBL/GenBank/DDBJ databases">
        <authorList>
            <person name="Lee S.D."/>
        </authorList>
    </citation>
    <scope>NUCLEOTIDE SEQUENCE [LARGE SCALE GENOMIC DNA]</scope>
    <source>
        <strain evidence="3 4">GH3-10</strain>
    </source>
</reference>
<reference evidence="3 4" key="2">
    <citation type="submission" date="2020-02" db="EMBL/GenBank/DDBJ databases">
        <title>Erythrobacter dongmakensis sp. nov., isolated from a tidal mudflat.</title>
        <authorList>
            <person name="Kim I.S."/>
        </authorList>
    </citation>
    <scope>NUCLEOTIDE SEQUENCE [LARGE SCALE GENOMIC DNA]</scope>
    <source>
        <strain evidence="3 4">GH3-10</strain>
    </source>
</reference>
<dbReference type="InterPro" id="IPR012938">
    <property type="entry name" value="Glc/Sorbosone_DH"/>
</dbReference>
<dbReference type="Gene3D" id="2.120.10.30">
    <property type="entry name" value="TolB, C-terminal domain"/>
    <property type="match status" value="1"/>
</dbReference>
<accession>A0A844X924</accession>
<dbReference type="SUPFAM" id="SSF50952">
    <property type="entry name" value="Soluble quinoprotein glucose dehydrogenase"/>
    <property type="match status" value="1"/>
</dbReference>
<feature type="domain" description="Glucose/Sorbosone dehydrogenase" evidence="2">
    <location>
        <begin position="76"/>
        <end position="421"/>
    </location>
</feature>
<dbReference type="InterPro" id="IPR011041">
    <property type="entry name" value="Quinoprot_gluc/sorb_DH_b-prop"/>
</dbReference>
<dbReference type="Proteomes" id="UP000461409">
    <property type="component" value="Unassembled WGS sequence"/>
</dbReference>
<keyword evidence="4" id="KW-1185">Reference proteome</keyword>
<name>A0A844X924_9SPHN</name>
<dbReference type="EMBL" id="WUBR01000001">
    <property type="protein sequence ID" value="MWV26891.1"/>
    <property type="molecule type" value="Genomic_DNA"/>
</dbReference>
<dbReference type="AlphaFoldDB" id="A0A844X924"/>
<evidence type="ECO:0000259" key="2">
    <source>
        <dbReference type="Pfam" id="PF07995"/>
    </source>
</evidence>
<gene>
    <name evidence="3" type="ORF">GRF63_03130</name>
</gene>
<protein>
    <submittedName>
        <fullName evidence="3">PQQ-dependent sugar dehydrogenase</fullName>
    </submittedName>
</protein>
<dbReference type="PANTHER" id="PTHR19328">
    <property type="entry name" value="HEDGEHOG-INTERACTING PROTEIN"/>
    <property type="match status" value="1"/>
</dbReference>
<dbReference type="PANTHER" id="PTHR19328:SF75">
    <property type="entry name" value="ALDOSE SUGAR DEHYDROGENASE YLII"/>
    <property type="match status" value="1"/>
</dbReference>
<proteinExistence type="predicted"/>
<feature type="signal peptide" evidence="1">
    <location>
        <begin position="1"/>
        <end position="35"/>
    </location>
</feature>
<dbReference type="RefSeq" id="WP_160484518.1">
    <property type="nucleotide sequence ID" value="NZ_WUBR01000001.1"/>
</dbReference>
<organism evidence="3 4">
    <name type="scientific">Aurantiacibacter rhizosphaerae</name>
    <dbReference type="NCBI Taxonomy" id="2691582"/>
    <lineage>
        <taxon>Bacteria</taxon>
        <taxon>Pseudomonadati</taxon>
        <taxon>Pseudomonadota</taxon>
        <taxon>Alphaproteobacteria</taxon>
        <taxon>Sphingomonadales</taxon>
        <taxon>Erythrobacteraceae</taxon>
        <taxon>Aurantiacibacter</taxon>
    </lineage>
</organism>